<gene>
    <name evidence="2" type="ORF">Tsubulata_000839</name>
</gene>
<dbReference type="Gene3D" id="3.60.10.10">
    <property type="entry name" value="Endonuclease/exonuclease/phosphatase"/>
    <property type="match status" value="1"/>
</dbReference>
<accession>A0A9Q0GAI1</accession>
<evidence type="ECO:0000313" key="2">
    <source>
        <dbReference type="EMBL" id="KAJ4846131.1"/>
    </source>
</evidence>
<dbReference type="PANTHER" id="PTHR31286">
    <property type="entry name" value="GLYCINE-RICH CELL WALL STRUCTURAL PROTEIN 1.8-LIKE"/>
    <property type="match status" value="1"/>
</dbReference>
<evidence type="ECO:0000259" key="1">
    <source>
        <dbReference type="Pfam" id="PF14111"/>
    </source>
</evidence>
<dbReference type="PANTHER" id="PTHR31286:SF99">
    <property type="entry name" value="DUF4283 DOMAIN-CONTAINING PROTEIN"/>
    <property type="match status" value="1"/>
</dbReference>
<dbReference type="EMBL" id="JAKUCV010001506">
    <property type="protein sequence ID" value="KAJ4846131.1"/>
    <property type="molecule type" value="Genomic_DNA"/>
</dbReference>
<dbReference type="InterPro" id="IPR040256">
    <property type="entry name" value="At4g02000-like"/>
</dbReference>
<organism evidence="2 3">
    <name type="scientific">Turnera subulata</name>
    <dbReference type="NCBI Taxonomy" id="218843"/>
    <lineage>
        <taxon>Eukaryota</taxon>
        <taxon>Viridiplantae</taxon>
        <taxon>Streptophyta</taxon>
        <taxon>Embryophyta</taxon>
        <taxon>Tracheophyta</taxon>
        <taxon>Spermatophyta</taxon>
        <taxon>Magnoliopsida</taxon>
        <taxon>eudicotyledons</taxon>
        <taxon>Gunneridae</taxon>
        <taxon>Pentapetalae</taxon>
        <taxon>rosids</taxon>
        <taxon>fabids</taxon>
        <taxon>Malpighiales</taxon>
        <taxon>Passifloraceae</taxon>
        <taxon>Turnera</taxon>
    </lineage>
</organism>
<dbReference type="OrthoDB" id="1924068at2759"/>
<sequence length="302" mass="34175">MDVELPQAEDEPIAVDEVLPNASPATTIPNLNFLQAVRGQASEGDAWEFEENMLLGRNIGYKSLCSRLQTSWEPKGAYRVIDLANNFYIVRFERSEDQMFAQLNGPWQIIGHALSIQLWTPSFRESERKIARAIVWVQFPDLDPSLYHPRVLFALGRLVGNPIKINIKTQNIKQGQYARVAIDVDLNQLLKDTGVPQLESPVCCTFSGPNGPRARLRRNCWANLCHLSSTVRGPWLVRGDFNAILDSSEAQRPDLALRQGCRNFQTCLEESNLMDLCSVGPPFIWRRGLSWVRLDRALGNQD</sequence>
<dbReference type="Pfam" id="PF14111">
    <property type="entry name" value="DUF4283"/>
    <property type="match status" value="1"/>
</dbReference>
<evidence type="ECO:0000313" key="3">
    <source>
        <dbReference type="Proteomes" id="UP001141552"/>
    </source>
</evidence>
<dbReference type="InterPro" id="IPR036691">
    <property type="entry name" value="Endo/exonu/phosph_ase_sf"/>
</dbReference>
<dbReference type="AlphaFoldDB" id="A0A9Q0GAI1"/>
<comment type="caution">
    <text evidence="2">The sequence shown here is derived from an EMBL/GenBank/DDBJ whole genome shotgun (WGS) entry which is preliminary data.</text>
</comment>
<dbReference type="Proteomes" id="UP001141552">
    <property type="component" value="Unassembled WGS sequence"/>
</dbReference>
<dbReference type="InterPro" id="IPR025558">
    <property type="entry name" value="DUF4283"/>
</dbReference>
<dbReference type="SUPFAM" id="SSF56219">
    <property type="entry name" value="DNase I-like"/>
    <property type="match status" value="1"/>
</dbReference>
<keyword evidence="3" id="KW-1185">Reference proteome</keyword>
<feature type="domain" description="DUF4283" evidence="1">
    <location>
        <begin position="55"/>
        <end position="124"/>
    </location>
</feature>
<reference evidence="2" key="2">
    <citation type="journal article" date="2023" name="Plants (Basel)">
        <title>Annotation of the Turnera subulata (Passifloraceae) Draft Genome Reveals the S-Locus Evolved after the Divergence of Turneroideae from Passifloroideae in a Stepwise Manner.</title>
        <authorList>
            <person name="Henning P.M."/>
            <person name="Roalson E.H."/>
            <person name="Mir W."/>
            <person name="McCubbin A.G."/>
            <person name="Shore J.S."/>
        </authorList>
    </citation>
    <scope>NUCLEOTIDE SEQUENCE</scope>
    <source>
        <strain evidence="2">F60SS</strain>
    </source>
</reference>
<proteinExistence type="predicted"/>
<name>A0A9Q0GAI1_9ROSI</name>
<reference evidence="2" key="1">
    <citation type="submission" date="2022-02" db="EMBL/GenBank/DDBJ databases">
        <authorList>
            <person name="Henning P.M."/>
            <person name="McCubbin A.G."/>
            <person name="Shore J.S."/>
        </authorList>
    </citation>
    <scope>NUCLEOTIDE SEQUENCE</scope>
    <source>
        <strain evidence="2">F60SS</strain>
        <tissue evidence="2">Leaves</tissue>
    </source>
</reference>
<protein>
    <recommendedName>
        <fullName evidence="1">DUF4283 domain-containing protein</fullName>
    </recommendedName>
</protein>